<evidence type="ECO:0000256" key="3">
    <source>
        <dbReference type="ARBA" id="ARBA00008258"/>
    </source>
</evidence>
<dbReference type="InterPro" id="IPR014758">
    <property type="entry name" value="Met-tRNA_synth"/>
</dbReference>
<dbReference type="RefSeq" id="WP_308895507.1">
    <property type="nucleotide sequence ID" value="NZ_CP133218.1"/>
</dbReference>
<dbReference type="PANTHER" id="PTHR45765:SF1">
    <property type="entry name" value="METHIONINE--TRNA LIGASE, CYTOPLASMIC"/>
    <property type="match status" value="1"/>
</dbReference>
<comment type="cofactor">
    <cofactor evidence="16">
        <name>Zn(2+)</name>
        <dbReference type="ChEBI" id="CHEBI:29105"/>
    </cofactor>
    <text evidence="16">Binds 1 zinc ion per subunit.</text>
</comment>
<dbReference type="Proteomes" id="UP001236657">
    <property type="component" value="Chromosome"/>
</dbReference>
<comment type="subunit">
    <text evidence="4 16">Homodimer.</text>
</comment>
<reference evidence="18 19" key="1">
    <citation type="submission" date="2023-08" db="EMBL/GenBank/DDBJ databases">
        <title>New molecular markers tilS and rpoB for phylogenetic and monitoring studies of the genus Thiothrix biodiversity.</title>
        <authorList>
            <person name="Ravin N.V."/>
            <person name="Smolyakov D."/>
            <person name="Markov N.D."/>
            <person name="Beletsky A.V."/>
            <person name="Mardanov A.V."/>
            <person name="Rudenko T.S."/>
            <person name="Grabovich M.Y."/>
        </authorList>
    </citation>
    <scope>NUCLEOTIDE SEQUENCE [LARGE SCALE GENOMIC DNA]</scope>
    <source>
        <strain evidence="18 19">MK1</strain>
    </source>
</reference>
<dbReference type="Gene3D" id="1.10.730.10">
    <property type="entry name" value="Isoleucyl-tRNA Synthetase, Domain 1"/>
    <property type="match status" value="1"/>
</dbReference>
<comment type="similarity">
    <text evidence="3 16">Belongs to the class-I aminoacyl-tRNA synthetase family. MetG type 1 subfamily.</text>
</comment>
<keyword evidence="7 16" id="KW-0436">Ligase</keyword>
<dbReference type="PANTHER" id="PTHR45765">
    <property type="entry name" value="METHIONINE--TRNA LIGASE"/>
    <property type="match status" value="1"/>
</dbReference>
<evidence type="ECO:0000256" key="4">
    <source>
        <dbReference type="ARBA" id="ARBA00011738"/>
    </source>
</evidence>
<feature type="binding site" evidence="16">
    <location>
        <position position="157"/>
    </location>
    <ligand>
        <name>Zn(2+)</name>
        <dbReference type="ChEBI" id="CHEBI:29105"/>
    </ligand>
</feature>
<keyword evidence="5 16" id="KW-0963">Cytoplasm</keyword>
<dbReference type="InterPro" id="IPR001412">
    <property type="entry name" value="aa-tRNA-synth_I_CS"/>
</dbReference>
<dbReference type="NCBIfam" id="TIGR00398">
    <property type="entry name" value="metG"/>
    <property type="match status" value="1"/>
</dbReference>
<dbReference type="GO" id="GO:0004825">
    <property type="term" value="F:methionine-tRNA ligase activity"/>
    <property type="evidence" value="ECO:0007669"/>
    <property type="project" value="UniProtKB-EC"/>
</dbReference>
<evidence type="ECO:0000256" key="1">
    <source>
        <dbReference type="ARBA" id="ARBA00003314"/>
    </source>
</evidence>
<gene>
    <name evidence="16 18" type="primary">metG</name>
    <name evidence="18" type="ORF">RCF98_00820</name>
</gene>
<evidence type="ECO:0000259" key="17">
    <source>
        <dbReference type="PROSITE" id="PS50886"/>
    </source>
</evidence>
<evidence type="ECO:0000256" key="9">
    <source>
        <dbReference type="ARBA" id="ARBA00022741"/>
    </source>
</evidence>
<evidence type="ECO:0000313" key="19">
    <source>
        <dbReference type="Proteomes" id="UP001236657"/>
    </source>
</evidence>
<dbReference type="InterPro" id="IPR023458">
    <property type="entry name" value="Met-tRNA_ligase_1"/>
</dbReference>
<dbReference type="Pfam" id="PF09334">
    <property type="entry name" value="tRNA-synt_1g"/>
    <property type="match status" value="1"/>
</dbReference>
<keyword evidence="11 16" id="KW-0067">ATP-binding</keyword>
<dbReference type="Gene3D" id="2.20.28.20">
    <property type="entry name" value="Methionyl-tRNA synthetase, Zn-domain"/>
    <property type="match status" value="1"/>
</dbReference>
<dbReference type="InterPro" id="IPR004495">
    <property type="entry name" value="Met-tRNA-synth_bsu_C"/>
</dbReference>
<dbReference type="InterPro" id="IPR033911">
    <property type="entry name" value="MetRS_core"/>
</dbReference>
<evidence type="ECO:0000256" key="2">
    <source>
        <dbReference type="ARBA" id="ARBA00004496"/>
    </source>
</evidence>
<dbReference type="PRINTS" id="PR01041">
    <property type="entry name" value="TRNASYNTHMET"/>
</dbReference>
<dbReference type="PROSITE" id="PS50886">
    <property type="entry name" value="TRBD"/>
    <property type="match status" value="1"/>
</dbReference>
<dbReference type="CDD" id="cd00814">
    <property type="entry name" value="MetRS_core"/>
    <property type="match status" value="1"/>
</dbReference>
<dbReference type="InterPro" id="IPR029038">
    <property type="entry name" value="MetRS_Zn"/>
</dbReference>
<keyword evidence="13 16" id="KW-0648">Protein biosynthesis</keyword>
<sequence length="683" mass="76725">MQPRKILITSALPYANGPIHIGHMVEYIQTDIWARFQRLRGNECHYVCADDTHGTPIMLRAQQEGITPEQLIARSSKEHQRDFAGFNVAFDNYYTTHSDENRHFAEFIYKAAREKGHIEKRTIRQAYDAQAQMFLPDRFIKGECPRCGAADQYGDNCEACGATYSPTDLKNAVSAISGTKPIEKETEHYFFKLGHFEAFLREFLASGAVQKEIANKQMEWFESDQGLSDWDVSRDAPYWGFKIPDTDDKYFYVWLDAPIGYLASFKNLCERTGLDFDAYWKPDSTTEVHHFIGKDIAYFHTLFWPALLHGADFRTPTAVHCHGFLTVNGAKMSKSRGTFIQAESYLKHLNPEWLRYYFASKLSSGVDDIDLNLEDFIARVNSDLVGKVVNIASRCAGFINKRFANTLSATLPDPVLYQAFSDASEHIAELYENRRYNQAMREIMALADKANQYVDEQKPWVLAKDPERLADVQTVCTQGINMFRAIVTYLKPVLPQLAADTESFLNAGELNWNSAEKPLLNQEIGTFKALMTRVESTMVEAMLEDNASAALSNQTERSLSEVEGNTGALADDPISPMIEYDDFAKIDLRIAKIVKAEHVKGADKLVQLTLDLGGETRNVFAGIKSAYDPADLEGRLTVMVANLAPRKMRFGVSEGMVLAAGPGGSDLFILTPDNGAEPGMRVK</sequence>
<evidence type="ECO:0000256" key="8">
    <source>
        <dbReference type="ARBA" id="ARBA00022723"/>
    </source>
</evidence>
<evidence type="ECO:0000256" key="12">
    <source>
        <dbReference type="ARBA" id="ARBA00022884"/>
    </source>
</evidence>
<dbReference type="HAMAP" id="MF_00098">
    <property type="entry name" value="Met_tRNA_synth_type1"/>
    <property type="match status" value="1"/>
</dbReference>
<evidence type="ECO:0000256" key="15">
    <source>
        <dbReference type="ARBA" id="ARBA00047364"/>
    </source>
</evidence>
<feature type="binding site" evidence="16">
    <location>
        <position position="334"/>
    </location>
    <ligand>
        <name>ATP</name>
        <dbReference type="ChEBI" id="CHEBI:30616"/>
    </ligand>
</feature>
<evidence type="ECO:0000256" key="14">
    <source>
        <dbReference type="ARBA" id="ARBA00023146"/>
    </source>
</evidence>
<dbReference type="InterPro" id="IPR041872">
    <property type="entry name" value="Anticodon_Met"/>
</dbReference>
<dbReference type="NCBIfam" id="TIGR00399">
    <property type="entry name" value="metG_C_term"/>
    <property type="match status" value="1"/>
</dbReference>
<evidence type="ECO:0000256" key="13">
    <source>
        <dbReference type="ARBA" id="ARBA00022917"/>
    </source>
</evidence>
<dbReference type="SUPFAM" id="SSF50249">
    <property type="entry name" value="Nucleic acid-binding proteins"/>
    <property type="match status" value="1"/>
</dbReference>
<dbReference type="InterPro" id="IPR009080">
    <property type="entry name" value="tRNAsynth_Ia_anticodon-bd"/>
</dbReference>
<dbReference type="NCBIfam" id="NF001100">
    <property type="entry name" value="PRK00133.1"/>
    <property type="match status" value="1"/>
</dbReference>
<comment type="subcellular location">
    <subcellularLocation>
        <location evidence="2 16">Cytoplasm</location>
    </subcellularLocation>
</comment>
<organism evidence="18 19">
    <name type="scientific">Thiothrix lacustris</name>
    <dbReference type="NCBI Taxonomy" id="525917"/>
    <lineage>
        <taxon>Bacteria</taxon>
        <taxon>Pseudomonadati</taxon>
        <taxon>Pseudomonadota</taxon>
        <taxon>Gammaproteobacteria</taxon>
        <taxon>Thiotrichales</taxon>
        <taxon>Thiotrichaceae</taxon>
        <taxon>Thiothrix</taxon>
    </lineage>
</organism>
<evidence type="ECO:0000256" key="16">
    <source>
        <dbReference type="HAMAP-Rule" id="MF_00098"/>
    </source>
</evidence>
<dbReference type="InterPro" id="IPR014729">
    <property type="entry name" value="Rossmann-like_a/b/a_fold"/>
</dbReference>
<dbReference type="InterPro" id="IPR012340">
    <property type="entry name" value="NA-bd_OB-fold"/>
</dbReference>
<keyword evidence="19" id="KW-1185">Reference proteome</keyword>
<name>A0ABY9MR63_9GAMM</name>
<feature type="domain" description="TRNA-binding" evidence="17">
    <location>
        <begin position="582"/>
        <end position="683"/>
    </location>
</feature>
<comment type="catalytic activity">
    <reaction evidence="15 16">
        <text>tRNA(Met) + L-methionine + ATP = L-methionyl-tRNA(Met) + AMP + diphosphate</text>
        <dbReference type="Rhea" id="RHEA:13481"/>
        <dbReference type="Rhea" id="RHEA-COMP:9667"/>
        <dbReference type="Rhea" id="RHEA-COMP:9698"/>
        <dbReference type="ChEBI" id="CHEBI:30616"/>
        <dbReference type="ChEBI" id="CHEBI:33019"/>
        <dbReference type="ChEBI" id="CHEBI:57844"/>
        <dbReference type="ChEBI" id="CHEBI:78442"/>
        <dbReference type="ChEBI" id="CHEBI:78530"/>
        <dbReference type="ChEBI" id="CHEBI:456215"/>
        <dbReference type="EC" id="6.1.1.10"/>
    </reaction>
</comment>
<evidence type="ECO:0000313" key="18">
    <source>
        <dbReference type="EMBL" id="WML90907.1"/>
    </source>
</evidence>
<dbReference type="Gene3D" id="2.40.50.140">
    <property type="entry name" value="Nucleic acid-binding proteins"/>
    <property type="match status" value="1"/>
</dbReference>
<dbReference type="SUPFAM" id="SSF47323">
    <property type="entry name" value="Anticodon-binding domain of a subclass of class I aminoacyl-tRNA synthetases"/>
    <property type="match status" value="1"/>
</dbReference>
<proteinExistence type="inferred from homology"/>
<dbReference type="Pfam" id="PF19303">
    <property type="entry name" value="Anticodon_3"/>
    <property type="match status" value="1"/>
</dbReference>
<keyword evidence="9 16" id="KW-0547">Nucleotide-binding</keyword>
<evidence type="ECO:0000256" key="11">
    <source>
        <dbReference type="ARBA" id="ARBA00022840"/>
    </source>
</evidence>
<dbReference type="EC" id="6.1.1.10" evidence="16"/>
<keyword evidence="10 16" id="KW-0862">Zinc</keyword>
<comment type="function">
    <text evidence="1 16">Is required not only for elongation of protein synthesis but also for the initiation of all mRNA translation through initiator tRNA(fMet) aminoacylation.</text>
</comment>
<feature type="binding site" evidence="16">
    <location>
        <position position="144"/>
    </location>
    <ligand>
        <name>Zn(2+)</name>
        <dbReference type="ChEBI" id="CHEBI:29105"/>
    </ligand>
</feature>
<keyword evidence="8 16" id="KW-0479">Metal-binding</keyword>
<dbReference type="Gene3D" id="3.40.50.620">
    <property type="entry name" value="HUPs"/>
    <property type="match status" value="1"/>
</dbReference>
<dbReference type="InterPro" id="IPR002547">
    <property type="entry name" value="tRNA-bd_dom"/>
</dbReference>
<keyword evidence="14 16" id="KW-0030">Aminoacyl-tRNA synthetase</keyword>
<keyword evidence="12 16" id="KW-0694">RNA-binding</keyword>
<feature type="short sequence motif" description="'KMSKS' region" evidence="16">
    <location>
        <begin position="331"/>
        <end position="335"/>
    </location>
</feature>
<keyword evidence="6 16" id="KW-0820">tRNA-binding</keyword>
<dbReference type="EMBL" id="CP133218">
    <property type="protein sequence ID" value="WML90907.1"/>
    <property type="molecule type" value="Genomic_DNA"/>
</dbReference>
<evidence type="ECO:0000256" key="5">
    <source>
        <dbReference type="ARBA" id="ARBA00022490"/>
    </source>
</evidence>
<dbReference type="PROSITE" id="PS00178">
    <property type="entry name" value="AA_TRNA_LIGASE_I"/>
    <property type="match status" value="1"/>
</dbReference>
<evidence type="ECO:0000256" key="6">
    <source>
        <dbReference type="ARBA" id="ARBA00022555"/>
    </source>
</evidence>
<evidence type="ECO:0000256" key="7">
    <source>
        <dbReference type="ARBA" id="ARBA00022598"/>
    </source>
</evidence>
<accession>A0ABY9MR63</accession>
<dbReference type="Pfam" id="PF01588">
    <property type="entry name" value="tRNA_bind"/>
    <property type="match status" value="1"/>
</dbReference>
<dbReference type="CDD" id="cd07957">
    <property type="entry name" value="Anticodon_Ia_Met"/>
    <property type="match status" value="1"/>
</dbReference>
<evidence type="ECO:0000256" key="10">
    <source>
        <dbReference type="ARBA" id="ARBA00022833"/>
    </source>
</evidence>
<feature type="binding site" evidence="16">
    <location>
        <position position="160"/>
    </location>
    <ligand>
        <name>Zn(2+)</name>
        <dbReference type="ChEBI" id="CHEBI:29105"/>
    </ligand>
</feature>
<feature type="binding site" evidence="16">
    <location>
        <position position="147"/>
    </location>
    <ligand>
        <name>Zn(2+)</name>
        <dbReference type="ChEBI" id="CHEBI:29105"/>
    </ligand>
</feature>
<dbReference type="InterPro" id="IPR015413">
    <property type="entry name" value="Methionyl/Leucyl_tRNA_Synth"/>
</dbReference>
<feature type="short sequence motif" description="'HIGH' region" evidence="16">
    <location>
        <begin position="13"/>
        <end position="23"/>
    </location>
</feature>
<dbReference type="SUPFAM" id="SSF57770">
    <property type="entry name" value="Methionyl-tRNA synthetase (MetRS), Zn-domain"/>
    <property type="match status" value="1"/>
</dbReference>
<dbReference type="CDD" id="cd02800">
    <property type="entry name" value="tRNA_bind_EcMetRS_like"/>
    <property type="match status" value="1"/>
</dbReference>
<dbReference type="SUPFAM" id="SSF52374">
    <property type="entry name" value="Nucleotidylyl transferase"/>
    <property type="match status" value="1"/>
</dbReference>
<protein>
    <recommendedName>
        <fullName evidence="16">Methionine--tRNA ligase</fullName>
        <ecNumber evidence="16">6.1.1.10</ecNumber>
    </recommendedName>
    <alternativeName>
        <fullName evidence="16">Methionyl-tRNA synthetase</fullName>
        <shortName evidence="16">MetRS</shortName>
    </alternativeName>
</protein>